<reference evidence="2 3" key="1">
    <citation type="submission" date="2019-01" db="EMBL/GenBank/DDBJ databases">
        <title>Ktedonosporobacter rubrisoli SCAWS-G2.</title>
        <authorList>
            <person name="Huang Y."/>
            <person name="Yan B."/>
        </authorList>
    </citation>
    <scope>NUCLEOTIDE SEQUENCE [LARGE SCALE GENOMIC DNA]</scope>
    <source>
        <strain evidence="2 3">SCAWS-G2</strain>
    </source>
</reference>
<dbReference type="Gene3D" id="3.60.10.10">
    <property type="entry name" value="Endonuclease/exonuclease/phosphatase"/>
    <property type="match status" value="1"/>
</dbReference>
<dbReference type="GO" id="GO:0016020">
    <property type="term" value="C:membrane"/>
    <property type="evidence" value="ECO:0007669"/>
    <property type="project" value="GOC"/>
</dbReference>
<dbReference type="KEGG" id="kbs:EPA93_02845"/>
<dbReference type="Pfam" id="PF03372">
    <property type="entry name" value="Exo_endo_phos"/>
    <property type="match status" value="1"/>
</dbReference>
<organism evidence="2 3">
    <name type="scientific">Ktedonosporobacter rubrisoli</name>
    <dbReference type="NCBI Taxonomy" id="2509675"/>
    <lineage>
        <taxon>Bacteria</taxon>
        <taxon>Bacillati</taxon>
        <taxon>Chloroflexota</taxon>
        <taxon>Ktedonobacteria</taxon>
        <taxon>Ktedonobacterales</taxon>
        <taxon>Ktedonosporobacteraceae</taxon>
        <taxon>Ktedonosporobacter</taxon>
    </lineage>
</organism>
<gene>
    <name evidence="2" type="ORF">EPA93_02845</name>
</gene>
<dbReference type="EMBL" id="CP035758">
    <property type="protein sequence ID" value="QBD74986.1"/>
    <property type="molecule type" value="Genomic_DNA"/>
</dbReference>
<dbReference type="PANTHER" id="PTHR14859:SF1">
    <property type="entry name" value="PGAP2-INTERACTING PROTEIN"/>
    <property type="match status" value="1"/>
</dbReference>
<dbReference type="GO" id="GO:0006506">
    <property type="term" value="P:GPI anchor biosynthetic process"/>
    <property type="evidence" value="ECO:0007669"/>
    <property type="project" value="TreeGrafter"/>
</dbReference>
<name>A0A4P6JK31_KTERU</name>
<evidence type="ECO:0000259" key="1">
    <source>
        <dbReference type="Pfam" id="PF03372"/>
    </source>
</evidence>
<accession>A0A4P6JK31</accession>
<dbReference type="InterPro" id="IPR036691">
    <property type="entry name" value="Endo/exonu/phosph_ase_sf"/>
</dbReference>
<dbReference type="InterPro" id="IPR005135">
    <property type="entry name" value="Endo/exonuclease/phosphatase"/>
</dbReference>
<protein>
    <recommendedName>
        <fullName evidence="1">Endonuclease/exonuclease/phosphatase domain-containing protein</fullName>
    </recommendedName>
</protein>
<feature type="domain" description="Endonuclease/exonuclease/phosphatase" evidence="1">
    <location>
        <begin position="6"/>
        <end position="243"/>
    </location>
</feature>
<evidence type="ECO:0000313" key="3">
    <source>
        <dbReference type="Proteomes" id="UP000290365"/>
    </source>
</evidence>
<evidence type="ECO:0000313" key="2">
    <source>
        <dbReference type="EMBL" id="QBD74986.1"/>
    </source>
</evidence>
<dbReference type="OrthoDB" id="9803914at2"/>
<dbReference type="GO" id="GO:0003824">
    <property type="term" value="F:catalytic activity"/>
    <property type="evidence" value="ECO:0007669"/>
    <property type="project" value="InterPro"/>
</dbReference>
<dbReference type="Proteomes" id="UP000290365">
    <property type="component" value="Chromosome"/>
</dbReference>
<dbReference type="InterPro" id="IPR051916">
    <property type="entry name" value="GPI-anchor_lipid_remodeler"/>
</dbReference>
<dbReference type="AlphaFoldDB" id="A0A4P6JK31"/>
<keyword evidence="3" id="KW-1185">Reference proteome</keyword>
<dbReference type="PANTHER" id="PTHR14859">
    <property type="entry name" value="CALCOFLUOR WHITE HYPERSENSITIVE PROTEIN PRECURSOR"/>
    <property type="match status" value="1"/>
</dbReference>
<dbReference type="RefSeq" id="WP_129885585.1">
    <property type="nucleotide sequence ID" value="NZ_CP035758.1"/>
</dbReference>
<dbReference type="SUPFAM" id="SSF56219">
    <property type="entry name" value="DNase I-like"/>
    <property type="match status" value="1"/>
</dbReference>
<sequence>MPLRVLSYNILNGGEDRLPHLAHIIRQQRPNVVALIEANSRPHAEALASQLKMQLVFGEANGKANVALLSERPIIHYANHRLPDLAKTLLEITIHWEGAPLTIFATHLKAGQTKKSEQKRSIEIQVILALMQQLGGRPHLLMGDLNTVSPEDPIDLPEYLATLRERGESSPDPQFPRQVTPLLLQAGYTDCYRSQHHIAPGYTTHTMHPALRIDYIFATSSLARRLAACDIVTGVETCTASDHFPIWAEFR</sequence>
<proteinExistence type="predicted"/>